<accession>A0A251SQM2</accession>
<evidence type="ECO:0000313" key="9">
    <source>
        <dbReference type="EMBL" id="KAF5772946.1"/>
    </source>
</evidence>
<feature type="compositionally biased region" description="Low complexity" evidence="7">
    <location>
        <begin position="122"/>
        <end position="133"/>
    </location>
</feature>
<feature type="domain" description="TPX2 C-terminal" evidence="8">
    <location>
        <begin position="35"/>
        <end position="109"/>
    </location>
</feature>
<dbReference type="AlphaFoldDB" id="A0A251SQM2"/>
<feature type="region of interest" description="Disordered" evidence="7">
    <location>
        <begin position="213"/>
        <end position="237"/>
    </location>
</feature>
<organism evidence="10 11">
    <name type="scientific">Helianthus annuus</name>
    <name type="common">Common sunflower</name>
    <dbReference type="NCBI Taxonomy" id="4232"/>
    <lineage>
        <taxon>Eukaryota</taxon>
        <taxon>Viridiplantae</taxon>
        <taxon>Streptophyta</taxon>
        <taxon>Embryophyta</taxon>
        <taxon>Tracheophyta</taxon>
        <taxon>Spermatophyta</taxon>
        <taxon>Magnoliopsida</taxon>
        <taxon>eudicotyledons</taxon>
        <taxon>Gunneridae</taxon>
        <taxon>Pentapetalae</taxon>
        <taxon>asterids</taxon>
        <taxon>campanulids</taxon>
        <taxon>Asterales</taxon>
        <taxon>Asteraceae</taxon>
        <taxon>Asteroideae</taxon>
        <taxon>Heliantheae alliance</taxon>
        <taxon>Heliantheae</taxon>
        <taxon>Helianthus</taxon>
    </lineage>
</organism>
<evidence type="ECO:0000256" key="5">
    <source>
        <dbReference type="ARBA" id="ARBA00023212"/>
    </source>
</evidence>
<feature type="region of interest" description="Disordered" evidence="7">
    <location>
        <begin position="92"/>
        <end position="189"/>
    </location>
</feature>
<protein>
    <submittedName>
        <fullName evidence="10">Putative TPX2 domain-containing protein</fullName>
    </submittedName>
</protein>
<keyword evidence="11" id="KW-1185">Reference proteome</keyword>
<evidence type="ECO:0000313" key="10">
    <source>
        <dbReference type="EMBL" id="OTG01128.1"/>
    </source>
</evidence>
<dbReference type="Gramene" id="mRNA:HanXRQr2_Chr13g0583131">
    <property type="protein sequence ID" value="mRNA:HanXRQr2_Chr13g0583131"/>
    <property type="gene ID" value="HanXRQr2_Chr13g0583131"/>
</dbReference>
<dbReference type="Proteomes" id="UP000215914">
    <property type="component" value="Chromosome 13"/>
</dbReference>
<reference evidence="9 11" key="1">
    <citation type="journal article" date="2017" name="Nature">
        <title>The sunflower genome provides insights into oil metabolism, flowering and Asterid evolution.</title>
        <authorList>
            <person name="Badouin H."/>
            <person name="Gouzy J."/>
            <person name="Grassa C.J."/>
            <person name="Murat F."/>
            <person name="Staton S.E."/>
            <person name="Cottret L."/>
            <person name="Lelandais-Briere C."/>
            <person name="Owens G.L."/>
            <person name="Carrere S."/>
            <person name="Mayjonade B."/>
            <person name="Legrand L."/>
            <person name="Gill N."/>
            <person name="Kane N.C."/>
            <person name="Bowers J.E."/>
            <person name="Hubner S."/>
            <person name="Bellec A."/>
            <person name="Berard A."/>
            <person name="Berges H."/>
            <person name="Blanchet N."/>
            <person name="Boniface M.C."/>
            <person name="Brunel D."/>
            <person name="Catrice O."/>
            <person name="Chaidir N."/>
            <person name="Claudel C."/>
            <person name="Donnadieu C."/>
            <person name="Faraut T."/>
            <person name="Fievet G."/>
            <person name="Helmstetter N."/>
            <person name="King M."/>
            <person name="Knapp S.J."/>
            <person name="Lai Z."/>
            <person name="Le Paslier M.C."/>
            <person name="Lippi Y."/>
            <person name="Lorenzon L."/>
            <person name="Mandel J.R."/>
            <person name="Marage G."/>
            <person name="Marchand G."/>
            <person name="Marquand E."/>
            <person name="Bret-Mestries E."/>
            <person name="Morien E."/>
            <person name="Nambeesan S."/>
            <person name="Nguyen T."/>
            <person name="Pegot-Espagnet P."/>
            <person name="Pouilly N."/>
            <person name="Raftis F."/>
            <person name="Sallet E."/>
            <person name="Schiex T."/>
            <person name="Thomas J."/>
            <person name="Vandecasteele C."/>
            <person name="Vares D."/>
            <person name="Vear F."/>
            <person name="Vautrin S."/>
            <person name="Crespi M."/>
            <person name="Mangin B."/>
            <person name="Burke J.M."/>
            <person name="Salse J."/>
            <person name="Munos S."/>
            <person name="Vincourt P."/>
            <person name="Rieseberg L.H."/>
            <person name="Langlade N.B."/>
        </authorList>
    </citation>
    <scope>NUCLEOTIDE SEQUENCE [LARGE SCALE GENOMIC DNA]</scope>
    <source>
        <strain evidence="11">cv. SF193</strain>
        <tissue evidence="9">Leaves</tissue>
    </source>
</reference>
<dbReference type="InParanoid" id="A0A251SQM2"/>
<evidence type="ECO:0000259" key="8">
    <source>
        <dbReference type="Pfam" id="PF06886"/>
    </source>
</evidence>
<keyword evidence="4" id="KW-0493">Microtubule</keyword>
<keyword evidence="3" id="KW-0963">Cytoplasm</keyword>
<evidence type="ECO:0000256" key="3">
    <source>
        <dbReference type="ARBA" id="ARBA00022490"/>
    </source>
</evidence>
<keyword evidence="5" id="KW-0206">Cytoskeleton</keyword>
<evidence type="ECO:0000256" key="2">
    <source>
        <dbReference type="ARBA" id="ARBA00005885"/>
    </source>
</evidence>
<feature type="compositionally biased region" description="Basic and acidic residues" evidence="7">
    <location>
        <begin position="177"/>
        <end position="189"/>
    </location>
</feature>
<comment type="subcellular location">
    <subcellularLocation>
        <location evidence="1">Cytoplasm</location>
        <location evidence="1">Cytoskeleton</location>
    </subcellularLocation>
</comment>
<evidence type="ECO:0000256" key="6">
    <source>
        <dbReference type="SAM" id="Coils"/>
    </source>
</evidence>
<reference evidence="10" key="2">
    <citation type="submission" date="2017-02" db="EMBL/GenBank/DDBJ databases">
        <title>Sunflower complete genome.</title>
        <authorList>
            <person name="Langlade N."/>
            <person name="Munos S."/>
        </authorList>
    </citation>
    <scope>NUCLEOTIDE SEQUENCE [LARGE SCALE GENOMIC DNA]</scope>
    <source>
        <tissue evidence="10">Leaves</tissue>
    </source>
</reference>
<dbReference type="Pfam" id="PF06886">
    <property type="entry name" value="TPX2"/>
    <property type="match status" value="1"/>
</dbReference>
<dbReference type="EMBL" id="CM007902">
    <property type="protein sequence ID" value="OTG01128.1"/>
    <property type="molecule type" value="Genomic_DNA"/>
</dbReference>
<dbReference type="EMBL" id="MNCJ02000328">
    <property type="protein sequence ID" value="KAF5772946.1"/>
    <property type="molecule type" value="Genomic_DNA"/>
</dbReference>
<feature type="coiled-coil region" evidence="6">
    <location>
        <begin position="50"/>
        <end position="82"/>
    </location>
</feature>
<dbReference type="GO" id="GO:0005874">
    <property type="term" value="C:microtubule"/>
    <property type="evidence" value="ECO:0007669"/>
    <property type="project" value="UniProtKB-KW"/>
</dbReference>
<dbReference type="GO" id="GO:0000226">
    <property type="term" value="P:microtubule cytoskeleton organization"/>
    <property type="evidence" value="ECO:0007669"/>
    <property type="project" value="InterPro"/>
</dbReference>
<dbReference type="PANTHER" id="PTHR46372">
    <property type="entry name" value="PROTEIN WVD2-LIKE 3"/>
    <property type="match status" value="1"/>
</dbReference>
<dbReference type="InterPro" id="IPR027329">
    <property type="entry name" value="TPX2_C"/>
</dbReference>
<gene>
    <name evidence="10" type="ORF">HannXRQ_Chr13g0398691</name>
    <name evidence="9" type="ORF">HanXRQr2_Chr13g0583131</name>
</gene>
<dbReference type="InterPro" id="IPR044806">
    <property type="entry name" value="WVD2/WDL1-4"/>
</dbReference>
<feature type="compositionally biased region" description="Polar residues" evidence="7">
    <location>
        <begin position="214"/>
        <end position="228"/>
    </location>
</feature>
<dbReference type="PANTHER" id="PTHR46372:SF26">
    <property type="entry name" value="(WILD MALAYSIAN BANANA) HYPOTHETICAL PROTEIN"/>
    <property type="match status" value="1"/>
</dbReference>
<evidence type="ECO:0000256" key="4">
    <source>
        <dbReference type="ARBA" id="ARBA00022701"/>
    </source>
</evidence>
<evidence type="ECO:0000313" key="11">
    <source>
        <dbReference type="Proteomes" id="UP000215914"/>
    </source>
</evidence>
<sequence>MMARVPLLHHIVLYLTKRNATSGSGGRRRSSTSGFSFRLDERAERRKQFYSKIEEKVHAKEVEKTNLQAKSKENQEEEIKKLRKSLTFKATPLPNFYKEPPPKPQLKKMPTTRPVSPKLGRNKSNVGKVSKSSECIEIAHSPRAVKDRTMSPRSNPTNHDNHTAALKQPNRKSLTKTSRDKVTTGKSKEKALIAEVKDEKVCNEVEGCLEVNEVQESGSGSSSANPDTTHVDIVVGG</sequence>
<keyword evidence="6" id="KW-0175">Coiled coil</keyword>
<comment type="similarity">
    <text evidence="2">Belongs to the TPX2 family.</text>
</comment>
<name>A0A251SQM2_HELAN</name>
<evidence type="ECO:0000256" key="7">
    <source>
        <dbReference type="SAM" id="MobiDB-lite"/>
    </source>
</evidence>
<evidence type="ECO:0000256" key="1">
    <source>
        <dbReference type="ARBA" id="ARBA00004245"/>
    </source>
</evidence>
<proteinExistence type="inferred from homology"/>
<reference evidence="9" key="3">
    <citation type="submission" date="2020-06" db="EMBL/GenBank/DDBJ databases">
        <title>Helianthus annuus Genome sequencing and assembly Release 2.</title>
        <authorList>
            <person name="Gouzy J."/>
            <person name="Langlade N."/>
            <person name="Munos S."/>
        </authorList>
    </citation>
    <scope>NUCLEOTIDE SEQUENCE</scope>
    <source>
        <tissue evidence="9">Leaves</tissue>
    </source>
</reference>
<dbReference type="GO" id="GO:0072657">
    <property type="term" value="P:protein localization to membrane"/>
    <property type="evidence" value="ECO:0000318"/>
    <property type="project" value="GO_Central"/>
</dbReference>
<dbReference type="GO" id="GO:0008017">
    <property type="term" value="F:microtubule binding"/>
    <property type="evidence" value="ECO:0007669"/>
    <property type="project" value="InterPro"/>
</dbReference>